<dbReference type="InterPro" id="IPR003594">
    <property type="entry name" value="HATPase_dom"/>
</dbReference>
<dbReference type="PANTHER" id="PTHR45453">
    <property type="entry name" value="PHOSPHATE REGULON SENSOR PROTEIN PHOR"/>
    <property type="match status" value="1"/>
</dbReference>
<keyword evidence="6" id="KW-0808">Transferase</keyword>
<evidence type="ECO:0000313" key="16">
    <source>
        <dbReference type="EMBL" id="MBW7476627.1"/>
    </source>
</evidence>
<evidence type="ECO:0000313" key="17">
    <source>
        <dbReference type="Proteomes" id="UP000812277"/>
    </source>
</evidence>
<reference evidence="16 17" key="1">
    <citation type="submission" date="2021-07" db="EMBL/GenBank/DDBJ databases">
        <title>Paenibacillus radiodurans sp. nov., isolated from the southeastern edge of Tengger Desert.</title>
        <authorList>
            <person name="Zhang G."/>
        </authorList>
    </citation>
    <scope>NUCLEOTIDE SEQUENCE [LARGE SCALE GENOMIC DNA]</scope>
    <source>
        <strain evidence="16 17">DT7-4</strain>
    </source>
</reference>
<evidence type="ECO:0000256" key="5">
    <source>
        <dbReference type="ARBA" id="ARBA00022553"/>
    </source>
</evidence>
<dbReference type="EC" id="2.7.13.3" evidence="3"/>
<dbReference type="PANTHER" id="PTHR45453:SF2">
    <property type="entry name" value="HISTIDINE KINASE"/>
    <property type="match status" value="1"/>
</dbReference>
<evidence type="ECO:0000256" key="1">
    <source>
        <dbReference type="ARBA" id="ARBA00000085"/>
    </source>
</evidence>
<dbReference type="SMART" id="SM00388">
    <property type="entry name" value="HisKA"/>
    <property type="match status" value="1"/>
</dbReference>
<dbReference type="EMBL" id="JAHZIJ010000015">
    <property type="protein sequence ID" value="MBW7476627.1"/>
    <property type="molecule type" value="Genomic_DNA"/>
</dbReference>
<feature type="transmembrane region" description="Helical" evidence="14">
    <location>
        <begin position="6"/>
        <end position="23"/>
    </location>
</feature>
<keyword evidence="10" id="KW-0067">ATP-binding</keyword>
<evidence type="ECO:0000256" key="6">
    <source>
        <dbReference type="ARBA" id="ARBA00022679"/>
    </source>
</evidence>
<dbReference type="Gene3D" id="1.10.287.130">
    <property type="match status" value="1"/>
</dbReference>
<evidence type="ECO:0000256" key="10">
    <source>
        <dbReference type="ARBA" id="ARBA00022840"/>
    </source>
</evidence>
<dbReference type="PRINTS" id="PR00344">
    <property type="entry name" value="BCTRLSENSOR"/>
</dbReference>
<keyword evidence="13 14" id="KW-0472">Membrane</keyword>
<dbReference type="Gene3D" id="3.30.565.10">
    <property type="entry name" value="Histidine kinase-like ATPase, C-terminal domain"/>
    <property type="match status" value="1"/>
</dbReference>
<accession>A0ABS7D9K7</accession>
<keyword evidence="8" id="KW-0547">Nucleotide-binding</keyword>
<evidence type="ECO:0000256" key="12">
    <source>
        <dbReference type="ARBA" id="ARBA00023012"/>
    </source>
</evidence>
<keyword evidence="4" id="KW-1003">Cell membrane</keyword>
<evidence type="ECO:0000256" key="8">
    <source>
        <dbReference type="ARBA" id="ARBA00022741"/>
    </source>
</evidence>
<organism evidence="16 17">
    <name type="scientific">Paenibacillus oenotherae</name>
    <dbReference type="NCBI Taxonomy" id="1435645"/>
    <lineage>
        <taxon>Bacteria</taxon>
        <taxon>Bacillati</taxon>
        <taxon>Bacillota</taxon>
        <taxon>Bacilli</taxon>
        <taxon>Bacillales</taxon>
        <taxon>Paenibacillaceae</taxon>
        <taxon>Paenibacillus</taxon>
    </lineage>
</organism>
<evidence type="ECO:0000256" key="9">
    <source>
        <dbReference type="ARBA" id="ARBA00022777"/>
    </source>
</evidence>
<dbReference type="InterPro" id="IPR036890">
    <property type="entry name" value="HATPase_C_sf"/>
</dbReference>
<evidence type="ECO:0000259" key="15">
    <source>
        <dbReference type="PROSITE" id="PS50109"/>
    </source>
</evidence>
<dbReference type="Proteomes" id="UP000812277">
    <property type="component" value="Unassembled WGS sequence"/>
</dbReference>
<evidence type="ECO:0000256" key="4">
    <source>
        <dbReference type="ARBA" id="ARBA00022475"/>
    </source>
</evidence>
<evidence type="ECO:0000256" key="2">
    <source>
        <dbReference type="ARBA" id="ARBA00004651"/>
    </source>
</evidence>
<evidence type="ECO:0000256" key="3">
    <source>
        <dbReference type="ARBA" id="ARBA00012438"/>
    </source>
</evidence>
<evidence type="ECO:0000256" key="7">
    <source>
        <dbReference type="ARBA" id="ARBA00022692"/>
    </source>
</evidence>
<sequence length="324" mass="36984">MNLNTVLYTGLLVLCCVALWLVFDYMRQRPYYSQLNEAIHQASSLDASLRVRSGVTADQLAVQELLRAQHEAYMDELGRYRRQLEMHQHFIHQWVHQMKTPIAVIDLITQQDNEADSVHEASWKPDLRSIREETDRLTRGLDMMLYTARLDKFEVDVHIRTMRLQDLARGVVNTYKRLCIRYKIYPQIEGEGIVQSDEKWLAFVLNQLIGNAIKYSKQKPGSKKLLIRIEPLLHSSDGVALHVIDEGIGIAAHDLPRIYDPFFTGDNGRLVEESTGMGLYLAKQVCGKLGHRLTVNSEQGNGATATITFTPHSLQQLSDKVTNL</sequence>
<comment type="catalytic activity">
    <reaction evidence="1">
        <text>ATP + protein L-histidine = ADP + protein N-phospho-L-histidine.</text>
        <dbReference type="EC" id="2.7.13.3"/>
    </reaction>
</comment>
<dbReference type="InterPro" id="IPR036097">
    <property type="entry name" value="HisK_dim/P_sf"/>
</dbReference>
<keyword evidence="11 14" id="KW-1133">Transmembrane helix</keyword>
<dbReference type="Pfam" id="PF02518">
    <property type="entry name" value="HATPase_c"/>
    <property type="match status" value="1"/>
</dbReference>
<keyword evidence="9 16" id="KW-0418">Kinase</keyword>
<evidence type="ECO:0000256" key="11">
    <source>
        <dbReference type="ARBA" id="ARBA00022989"/>
    </source>
</evidence>
<dbReference type="GO" id="GO:0016301">
    <property type="term" value="F:kinase activity"/>
    <property type="evidence" value="ECO:0007669"/>
    <property type="project" value="UniProtKB-KW"/>
</dbReference>
<keyword evidence="12" id="KW-0902">Two-component regulatory system</keyword>
<dbReference type="SUPFAM" id="SSF55874">
    <property type="entry name" value="ATPase domain of HSP90 chaperone/DNA topoisomerase II/histidine kinase"/>
    <property type="match status" value="1"/>
</dbReference>
<keyword evidence="5" id="KW-0597">Phosphoprotein</keyword>
<dbReference type="InterPro" id="IPR003661">
    <property type="entry name" value="HisK_dim/P_dom"/>
</dbReference>
<feature type="domain" description="Histidine kinase" evidence="15">
    <location>
        <begin position="93"/>
        <end position="313"/>
    </location>
</feature>
<gene>
    <name evidence="16" type="ORF">K0T92_18060</name>
</gene>
<evidence type="ECO:0000256" key="13">
    <source>
        <dbReference type="ARBA" id="ARBA00023136"/>
    </source>
</evidence>
<comment type="caution">
    <text evidence="16">The sequence shown here is derived from an EMBL/GenBank/DDBJ whole genome shotgun (WGS) entry which is preliminary data.</text>
</comment>
<dbReference type="CDD" id="cd00082">
    <property type="entry name" value="HisKA"/>
    <property type="match status" value="1"/>
</dbReference>
<evidence type="ECO:0000256" key="14">
    <source>
        <dbReference type="SAM" id="Phobius"/>
    </source>
</evidence>
<keyword evidence="7 14" id="KW-0812">Transmembrane</keyword>
<dbReference type="PROSITE" id="PS50109">
    <property type="entry name" value="HIS_KIN"/>
    <property type="match status" value="1"/>
</dbReference>
<dbReference type="InterPro" id="IPR005467">
    <property type="entry name" value="His_kinase_dom"/>
</dbReference>
<keyword evidence="17" id="KW-1185">Reference proteome</keyword>
<name>A0ABS7D9K7_9BACL</name>
<dbReference type="InterPro" id="IPR004358">
    <property type="entry name" value="Sig_transdc_His_kin-like_C"/>
</dbReference>
<dbReference type="InterPro" id="IPR050351">
    <property type="entry name" value="BphY/WalK/GraS-like"/>
</dbReference>
<dbReference type="SUPFAM" id="SSF47384">
    <property type="entry name" value="Homodimeric domain of signal transducing histidine kinase"/>
    <property type="match status" value="1"/>
</dbReference>
<proteinExistence type="predicted"/>
<protein>
    <recommendedName>
        <fullName evidence="3">histidine kinase</fullName>
        <ecNumber evidence="3">2.7.13.3</ecNumber>
    </recommendedName>
</protein>
<comment type="subcellular location">
    <subcellularLocation>
        <location evidence="2">Cell membrane</location>
        <topology evidence="2">Multi-pass membrane protein</topology>
    </subcellularLocation>
</comment>
<dbReference type="SMART" id="SM00387">
    <property type="entry name" value="HATPase_c"/>
    <property type="match status" value="1"/>
</dbReference>